<protein>
    <submittedName>
        <fullName evidence="4">Metallophosphoesterase</fullName>
    </submittedName>
</protein>
<dbReference type="GO" id="GO:0016020">
    <property type="term" value="C:membrane"/>
    <property type="evidence" value="ECO:0007669"/>
    <property type="project" value="GOC"/>
</dbReference>
<evidence type="ECO:0000313" key="4">
    <source>
        <dbReference type="EMBL" id="GGR25397.1"/>
    </source>
</evidence>
<dbReference type="Pfam" id="PF00149">
    <property type="entry name" value="Metallophos"/>
    <property type="match status" value="1"/>
</dbReference>
<dbReference type="InterPro" id="IPR051158">
    <property type="entry name" value="Metallophosphoesterase_sf"/>
</dbReference>
<feature type="domain" description="Calcineurin-like phosphoesterase" evidence="3">
    <location>
        <begin position="46"/>
        <end position="209"/>
    </location>
</feature>
<keyword evidence="1" id="KW-0479">Metal-binding</keyword>
<dbReference type="EMBL" id="BMQL01000035">
    <property type="protein sequence ID" value="GGR25397.1"/>
    <property type="molecule type" value="Genomic_DNA"/>
</dbReference>
<dbReference type="Gene3D" id="3.60.21.10">
    <property type="match status" value="1"/>
</dbReference>
<dbReference type="GO" id="GO:0046872">
    <property type="term" value="F:metal ion binding"/>
    <property type="evidence" value="ECO:0007669"/>
    <property type="project" value="UniProtKB-KW"/>
</dbReference>
<gene>
    <name evidence="4" type="ORF">GCM10008957_41290</name>
</gene>
<dbReference type="RefSeq" id="WP_189092393.1">
    <property type="nucleotide sequence ID" value="NZ_BMQL01000035.1"/>
</dbReference>
<dbReference type="GO" id="GO:0009245">
    <property type="term" value="P:lipid A biosynthetic process"/>
    <property type="evidence" value="ECO:0007669"/>
    <property type="project" value="TreeGrafter"/>
</dbReference>
<dbReference type="InterPro" id="IPR029052">
    <property type="entry name" value="Metallo-depent_PP-like"/>
</dbReference>
<proteinExistence type="predicted"/>
<comment type="caution">
    <text evidence="4">The sequence shown here is derived from an EMBL/GenBank/DDBJ whole genome shotgun (WGS) entry which is preliminary data.</text>
</comment>
<sequence length="301" mass="33106">MGLTLSIRRSALGIFWGTLSLGLGNVYRFRVRQERAALPGLRRPLRAVQMSDFHYGTWIGPVTVRRWVDAALAQQPDVILITGDFLDSSLGLRPTGTLLKELSRLSAPLGVYAVFGNHDWTSLNTQAARSHFARDLGAVGIQVINNCGKQLRDDLFVTGIDDWWFGSQNEKAMLEGYLGGAVLLMSHNPDYLPYVPPAVTLTLSGHTHGGQIRIPLLGPMKKASLYGTRFLEGWVEAAPDQPNDAEPSLPSTPPRRIRGYVTHGLGVTGVPIRLGCPAELTVFDFLPEPQEVLTYDLHDLE</sequence>
<reference evidence="4" key="2">
    <citation type="submission" date="2020-09" db="EMBL/GenBank/DDBJ databases">
        <authorList>
            <person name="Sun Q."/>
            <person name="Ohkuma M."/>
        </authorList>
    </citation>
    <scope>NUCLEOTIDE SEQUENCE</scope>
    <source>
        <strain evidence="4">JCM 31311</strain>
    </source>
</reference>
<keyword evidence="5" id="KW-1185">Reference proteome</keyword>
<dbReference type="GO" id="GO:0008758">
    <property type="term" value="F:UDP-2,3-diacylglucosamine hydrolase activity"/>
    <property type="evidence" value="ECO:0007669"/>
    <property type="project" value="TreeGrafter"/>
</dbReference>
<dbReference type="AlphaFoldDB" id="A0A918CI20"/>
<organism evidence="4 5">
    <name type="scientific">Deinococcus ruber</name>
    <dbReference type="NCBI Taxonomy" id="1848197"/>
    <lineage>
        <taxon>Bacteria</taxon>
        <taxon>Thermotogati</taxon>
        <taxon>Deinococcota</taxon>
        <taxon>Deinococci</taxon>
        <taxon>Deinococcales</taxon>
        <taxon>Deinococcaceae</taxon>
        <taxon>Deinococcus</taxon>
    </lineage>
</organism>
<evidence type="ECO:0000259" key="3">
    <source>
        <dbReference type="Pfam" id="PF00149"/>
    </source>
</evidence>
<name>A0A918CI20_9DEIO</name>
<accession>A0A918CI20</accession>
<dbReference type="SUPFAM" id="SSF56300">
    <property type="entry name" value="Metallo-dependent phosphatases"/>
    <property type="match status" value="1"/>
</dbReference>
<reference evidence="4" key="1">
    <citation type="journal article" date="2014" name="Int. J. Syst. Evol. Microbiol.">
        <title>Complete genome sequence of Corynebacterium casei LMG S-19264T (=DSM 44701T), isolated from a smear-ripened cheese.</title>
        <authorList>
            <consortium name="US DOE Joint Genome Institute (JGI-PGF)"/>
            <person name="Walter F."/>
            <person name="Albersmeier A."/>
            <person name="Kalinowski J."/>
            <person name="Ruckert C."/>
        </authorList>
    </citation>
    <scope>NUCLEOTIDE SEQUENCE</scope>
    <source>
        <strain evidence="4">JCM 31311</strain>
    </source>
</reference>
<evidence type="ECO:0000256" key="2">
    <source>
        <dbReference type="ARBA" id="ARBA00022801"/>
    </source>
</evidence>
<dbReference type="PANTHER" id="PTHR31302:SF31">
    <property type="entry name" value="PHOSPHODIESTERASE YAEI"/>
    <property type="match status" value="1"/>
</dbReference>
<evidence type="ECO:0000256" key="1">
    <source>
        <dbReference type="ARBA" id="ARBA00022723"/>
    </source>
</evidence>
<dbReference type="Proteomes" id="UP000603865">
    <property type="component" value="Unassembled WGS sequence"/>
</dbReference>
<evidence type="ECO:0000313" key="5">
    <source>
        <dbReference type="Proteomes" id="UP000603865"/>
    </source>
</evidence>
<keyword evidence="2" id="KW-0378">Hydrolase</keyword>
<dbReference type="PANTHER" id="PTHR31302">
    <property type="entry name" value="TRANSMEMBRANE PROTEIN WITH METALLOPHOSPHOESTERASE DOMAIN-RELATED"/>
    <property type="match status" value="1"/>
</dbReference>
<dbReference type="InterPro" id="IPR004843">
    <property type="entry name" value="Calcineurin-like_PHP"/>
</dbReference>